<dbReference type="GO" id="GO:0008239">
    <property type="term" value="F:dipeptidyl-peptidase activity"/>
    <property type="evidence" value="ECO:0007669"/>
    <property type="project" value="UniProtKB-EC"/>
</dbReference>
<dbReference type="InterPro" id="IPR029058">
    <property type="entry name" value="AB_hydrolase_fold"/>
</dbReference>
<sequence length="796" mass="89723">MHLARPETARPRTRNDMVLAPANLLAVQSSQAVNPTTVATRLAPQSFSLLQLTAKARYLATEQGSRHVVSHAFQEAHQYKRYIDKQFISQLYIEDRSRRTVIVPYSYRRFLALETHLIINDGHPSDEFISNKAYPSPRASIVPFLAGFFVRNVGTYIMVEFGGDLGDDGGLGERGKVLDEGGAHFAAEFVQVVVRDYNVYLVTENDSTTALSSTGTQSTPFDHANVYKSTDGKFVVVHQIETYGQNRTITVIDSSPDDQRHPRPVVFSYDNQYDRGEPHTYGPSNYLPGDDLPIVRPKLFDLTTKKQIEVKKDFIDNPYMIEDASWKFRDNKYRYMYYERGLRRIRMVEIDESGEARIIMEETAEQYIDYYTKPAWVFLDKTEQMAYLSEADGYNHVYLINTTRIEGGNPSSVTITPSGHGDMVQQVTKGNFSVYEINHVDERQKVLFFTAYSMVDGQDPYYLHQARVNYDGTGFKILTADGDGDHNVTWLENNAFEDRWSRVDLPLRGALRDEYGKKIGTVEVNSTVSNNITIPERFNTPGRDGVTQIYGVIVKPNDFNSSKKYRVIENIYNGATHFYAPKGLGARGQAQLASYQRTSDTLGVVIVVIDGMGTNWRGRAFQQFTYKNFKDSGFEDRKIWMRAAADTRPWMDLSGGVGIYGGSAGGYNAMAALLWHSEFYTAAIADAGNHDQRLANAEYGEVFMGWPVDDAIYDASSNVVNAHRLNGSLLLLVGELDDNVDPSCTLQVVNALNAAGKDFDFMIVPGAGHTVLHLRHEIVQLGKKFNNFWKNWLSST</sequence>
<protein>
    <recommendedName>
        <fullName evidence="3">dipeptidyl-peptidase IV</fullName>
        <ecNumber evidence="3">3.4.14.5</ecNumber>
    </recommendedName>
</protein>
<evidence type="ECO:0000256" key="2">
    <source>
        <dbReference type="ARBA" id="ARBA00006150"/>
    </source>
</evidence>
<dbReference type="SUPFAM" id="SSF82171">
    <property type="entry name" value="DPP6 N-terminal domain-like"/>
    <property type="match status" value="1"/>
</dbReference>
<comment type="caution">
    <text evidence="9">The sequence shown here is derived from an EMBL/GenBank/DDBJ whole genome shotgun (WGS) entry which is preliminary data.</text>
</comment>
<gene>
    <name evidence="9" type="ORF">CKM354_000886300</name>
</gene>
<dbReference type="Pfam" id="PF00930">
    <property type="entry name" value="DPPIV_N"/>
    <property type="match status" value="1"/>
</dbReference>
<feature type="domain" description="Dipeptidylpeptidase IV N-terminal" evidence="8">
    <location>
        <begin position="287"/>
        <end position="503"/>
    </location>
</feature>
<dbReference type="SUPFAM" id="SSF53474">
    <property type="entry name" value="alpha/beta-Hydrolases"/>
    <property type="match status" value="1"/>
</dbReference>
<evidence type="ECO:0000313" key="9">
    <source>
        <dbReference type="EMBL" id="GIZ45706.1"/>
    </source>
</evidence>
<evidence type="ECO:0000313" key="10">
    <source>
        <dbReference type="Proteomes" id="UP000825890"/>
    </source>
</evidence>
<dbReference type="InterPro" id="IPR050278">
    <property type="entry name" value="Serine_Prot_S9B/DPPIV"/>
</dbReference>
<comment type="similarity">
    <text evidence="2">Belongs to the peptidase S9B family.</text>
</comment>
<evidence type="ECO:0000259" key="8">
    <source>
        <dbReference type="Pfam" id="PF00930"/>
    </source>
</evidence>
<dbReference type="EC" id="3.4.14.5" evidence="3"/>
<evidence type="ECO:0000256" key="1">
    <source>
        <dbReference type="ARBA" id="ARBA00001257"/>
    </source>
</evidence>
<keyword evidence="4" id="KW-0378">Hydrolase</keyword>
<comment type="catalytic activity">
    <reaction evidence="1">
        <text>Release of an N-terminal dipeptide, Xaa-Yaa-|-Zaa-, from a polypeptide, preferentially when Yaa is Pro, provided Zaa is neither Pro nor hydroxyproline.</text>
        <dbReference type="EC" id="3.4.14.5"/>
    </reaction>
</comment>
<dbReference type="GO" id="GO:0004177">
    <property type="term" value="F:aminopeptidase activity"/>
    <property type="evidence" value="ECO:0007669"/>
    <property type="project" value="UniProtKB-KW"/>
</dbReference>
<dbReference type="PANTHER" id="PTHR11731">
    <property type="entry name" value="PROTEASE FAMILY S9B,C DIPEPTIDYL-PEPTIDASE IV-RELATED"/>
    <property type="match status" value="1"/>
</dbReference>
<reference evidence="9 10" key="1">
    <citation type="submission" date="2021-01" db="EMBL/GenBank/DDBJ databases">
        <title>Cercospora kikuchii MAFF 305040 whole genome shotgun sequence.</title>
        <authorList>
            <person name="Kashiwa T."/>
            <person name="Suzuki T."/>
        </authorList>
    </citation>
    <scope>NUCLEOTIDE SEQUENCE [LARGE SCALE GENOMIC DNA]</scope>
    <source>
        <strain evidence="9 10">MAFF 305040</strain>
    </source>
</reference>
<keyword evidence="5" id="KW-0720">Serine protease</keyword>
<evidence type="ECO:0000259" key="7">
    <source>
        <dbReference type="Pfam" id="PF00326"/>
    </source>
</evidence>
<dbReference type="GeneID" id="68294438"/>
<keyword evidence="4" id="KW-0645">Protease</keyword>
<dbReference type="OrthoDB" id="413400at2759"/>
<dbReference type="AlphaFoldDB" id="A0A9P3FFR1"/>
<proteinExistence type="inferred from homology"/>
<evidence type="ECO:0000256" key="4">
    <source>
        <dbReference type="ARBA" id="ARBA00022438"/>
    </source>
</evidence>
<keyword evidence="10" id="KW-1185">Reference proteome</keyword>
<accession>A0A9P3FFR1</accession>
<evidence type="ECO:0000256" key="6">
    <source>
        <dbReference type="ARBA" id="ARBA00023180"/>
    </source>
</evidence>
<dbReference type="EMBL" id="BOLY01000005">
    <property type="protein sequence ID" value="GIZ45706.1"/>
    <property type="molecule type" value="Genomic_DNA"/>
</dbReference>
<dbReference type="GO" id="GO:0006508">
    <property type="term" value="P:proteolysis"/>
    <property type="evidence" value="ECO:0007669"/>
    <property type="project" value="InterPro"/>
</dbReference>
<dbReference type="Proteomes" id="UP000825890">
    <property type="component" value="Unassembled WGS sequence"/>
</dbReference>
<dbReference type="PANTHER" id="PTHR11731:SF118">
    <property type="entry name" value="BLR1971 PROTEIN"/>
    <property type="match status" value="1"/>
</dbReference>
<dbReference type="InterPro" id="IPR001375">
    <property type="entry name" value="Peptidase_S9_cat"/>
</dbReference>
<dbReference type="InterPro" id="IPR002469">
    <property type="entry name" value="Peptidase_S9B_N"/>
</dbReference>
<evidence type="ECO:0000256" key="3">
    <source>
        <dbReference type="ARBA" id="ARBA00012062"/>
    </source>
</evidence>
<organism evidence="9 10">
    <name type="scientific">Cercospora kikuchii</name>
    <dbReference type="NCBI Taxonomy" id="84275"/>
    <lineage>
        <taxon>Eukaryota</taxon>
        <taxon>Fungi</taxon>
        <taxon>Dikarya</taxon>
        <taxon>Ascomycota</taxon>
        <taxon>Pezizomycotina</taxon>
        <taxon>Dothideomycetes</taxon>
        <taxon>Dothideomycetidae</taxon>
        <taxon>Mycosphaerellales</taxon>
        <taxon>Mycosphaerellaceae</taxon>
        <taxon>Cercospora</taxon>
    </lineage>
</organism>
<keyword evidence="4" id="KW-0031">Aminopeptidase</keyword>
<dbReference type="RefSeq" id="XP_044660193.1">
    <property type="nucleotide sequence ID" value="XM_044804258.1"/>
</dbReference>
<name>A0A9P3FFR1_9PEZI</name>
<feature type="domain" description="Peptidase S9 prolyl oligopeptidase catalytic" evidence="7">
    <location>
        <begin position="601"/>
        <end position="794"/>
    </location>
</feature>
<dbReference type="GO" id="GO:0008236">
    <property type="term" value="F:serine-type peptidase activity"/>
    <property type="evidence" value="ECO:0007669"/>
    <property type="project" value="UniProtKB-KW"/>
</dbReference>
<dbReference type="Gene3D" id="2.140.10.30">
    <property type="entry name" value="Dipeptidylpeptidase IV, N-terminal domain"/>
    <property type="match status" value="1"/>
</dbReference>
<keyword evidence="6" id="KW-0325">Glycoprotein</keyword>
<dbReference type="Gene3D" id="3.40.50.1820">
    <property type="entry name" value="alpha/beta hydrolase"/>
    <property type="match status" value="1"/>
</dbReference>
<dbReference type="Pfam" id="PF00326">
    <property type="entry name" value="Peptidase_S9"/>
    <property type="match status" value="1"/>
</dbReference>
<evidence type="ECO:0000256" key="5">
    <source>
        <dbReference type="ARBA" id="ARBA00022825"/>
    </source>
</evidence>